<name>A0A4R2H8M8_9SPHI</name>
<dbReference type="InterPro" id="IPR011257">
    <property type="entry name" value="DNA_glycosylase"/>
</dbReference>
<dbReference type="GO" id="GO:0032993">
    <property type="term" value="C:protein-DNA complex"/>
    <property type="evidence" value="ECO:0007669"/>
    <property type="project" value="TreeGrafter"/>
</dbReference>
<evidence type="ECO:0000256" key="2">
    <source>
        <dbReference type="ARBA" id="ARBA00012000"/>
    </source>
</evidence>
<dbReference type="SUPFAM" id="SSF48150">
    <property type="entry name" value="DNA-glycosylase"/>
    <property type="match status" value="1"/>
</dbReference>
<evidence type="ECO:0000313" key="9">
    <source>
        <dbReference type="Proteomes" id="UP000622648"/>
    </source>
</evidence>
<keyword evidence="3" id="KW-0227">DNA damage</keyword>
<evidence type="ECO:0000256" key="4">
    <source>
        <dbReference type="ARBA" id="ARBA00023204"/>
    </source>
</evidence>
<dbReference type="SMART" id="SM00478">
    <property type="entry name" value="ENDO3c"/>
    <property type="match status" value="1"/>
</dbReference>
<reference evidence="7 8" key="3">
    <citation type="submission" date="2019-03" db="EMBL/GenBank/DDBJ databases">
        <title>Genomic Encyclopedia of Type Strains, Phase IV (KMG-IV): sequencing the most valuable type-strain genomes for metagenomic binning, comparative biology and taxonomic classification.</title>
        <authorList>
            <person name="Goeker M."/>
        </authorList>
    </citation>
    <scope>NUCLEOTIDE SEQUENCE [LARGE SCALE GENOMIC DNA]</scope>
    <source>
        <strain evidence="7 8">DSM 103236</strain>
    </source>
</reference>
<reference evidence="9" key="2">
    <citation type="journal article" date="2019" name="Int. J. Syst. Evol. Microbiol.">
        <title>The Global Catalogue of Microorganisms (GCM) 10K type strain sequencing project: providing services to taxonomists for standard genome sequencing and annotation.</title>
        <authorList>
            <consortium name="The Broad Institute Genomics Platform"/>
            <consortium name="The Broad Institute Genome Sequencing Center for Infectious Disease"/>
            <person name="Wu L."/>
            <person name="Ma J."/>
        </authorList>
    </citation>
    <scope>NUCLEOTIDE SEQUENCE [LARGE SCALE GENOMIC DNA]</scope>
    <source>
        <strain evidence="9">CGMCC 1.15644</strain>
    </source>
</reference>
<dbReference type="OrthoDB" id="9785929at2"/>
<dbReference type="GO" id="GO:0008725">
    <property type="term" value="F:DNA-3-methyladenine glycosylase activity"/>
    <property type="evidence" value="ECO:0007669"/>
    <property type="project" value="TreeGrafter"/>
</dbReference>
<dbReference type="CDD" id="cd00056">
    <property type="entry name" value="ENDO3c"/>
    <property type="match status" value="1"/>
</dbReference>
<evidence type="ECO:0000256" key="1">
    <source>
        <dbReference type="ARBA" id="ARBA00000086"/>
    </source>
</evidence>
<dbReference type="EMBL" id="SLWO01000006">
    <property type="protein sequence ID" value="TCO22608.1"/>
    <property type="molecule type" value="Genomic_DNA"/>
</dbReference>
<evidence type="ECO:0000313" key="7">
    <source>
        <dbReference type="EMBL" id="TCO22608.1"/>
    </source>
</evidence>
<evidence type="ECO:0000259" key="5">
    <source>
        <dbReference type="SMART" id="SM00478"/>
    </source>
</evidence>
<protein>
    <recommendedName>
        <fullName evidence="2">DNA-3-methyladenine glycosylase II</fullName>
        <ecNumber evidence="2">3.2.2.21</ecNumber>
    </recommendedName>
</protein>
<reference evidence="6" key="1">
    <citation type="journal article" date="2014" name="Int. J. Syst. Evol. Microbiol.">
        <title>Complete genome of a new Firmicutes species belonging to the dominant human colonic microbiota ('Ruminococcus bicirculans') reveals two chromosomes and a selective capacity to utilize plant glucans.</title>
        <authorList>
            <consortium name="NISC Comparative Sequencing Program"/>
            <person name="Wegmann U."/>
            <person name="Louis P."/>
            <person name="Goesmann A."/>
            <person name="Henrissat B."/>
            <person name="Duncan S.H."/>
            <person name="Flint H.J."/>
        </authorList>
    </citation>
    <scope>NUCLEOTIDE SEQUENCE</scope>
    <source>
        <strain evidence="6">CGMCC 1.15644</strain>
    </source>
</reference>
<dbReference type="GO" id="GO:0043916">
    <property type="term" value="F:DNA-7-methylguanine glycosylase activity"/>
    <property type="evidence" value="ECO:0007669"/>
    <property type="project" value="TreeGrafter"/>
</dbReference>
<evidence type="ECO:0000313" key="6">
    <source>
        <dbReference type="EMBL" id="GGE65818.1"/>
    </source>
</evidence>
<gene>
    <name evidence="6" type="primary">alkA</name>
    <name evidence="7" type="ORF">EV200_106251</name>
    <name evidence="6" type="ORF">GCM10011413_35420</name>
</gene>
<accession>A0A4R2H8M8</accession>
<keyword evidence="4" id="KW-0234">DNA repair</keyword>
<keyword evidence="9" id="KW-1185">Reference proteome</keyword>
<dbReference type="AlphaFoldDB" id="A0A4R2H8M8"/>
<dbReference type="EC" id="3.2.2.21" evidence="2"/>
<dbReference type="GO" id="GO:0006285">
    <property type="term" value="P:base-excision repair, AP site formation"/>
    <property type="evidence" value="ECO:0007669"/>
    <property type="project" value="TreeGrafter"/>
</dbReference>
<dbReference type="PANTHER" id="PTHR43003">
    <property type="entry name" value="DNA-3-METHYLADENINE GLYCOSYLASE"/>
    <property type="match status" value="1"/>
</dbReference>
<comment type="caution">
    <text evidence="7">The sequence shown here is derived from an EMBL/GenBank/DDBJ whole genome shotgun (WGS) entry which is preliminary data.</text>
</comment>
<dbReference type="Proteomes" id="UP000295684">
    <property type="component" value="Unassembled WGS sequence"/>
</dbReference>
<organism evidence="7 8">
    <name type="scientific">Pedobacter psychrotolerans</name>
    <dbReference type="NCBI Taxonomy" id="1843235"/>
    <lineage>
        <taxon>Bacteria</taxon>
        <taxon>Pseudomonadati</taxon>
        <taxon>Bacteroidota</taxon>
        <taxon>Sphingobacteriia</taxon>
        <taxon>Sphingobacteriales</taxon>
        <taxon>Sphingobacteriaceae</taxon>
        <taxon>Pedobacter</taxon>
    </lineage>
</organism>
<dbReference type="Gene3D" id="1.10.1670.40">
    <property type="match status" value="1"/>
</dbReference>
<sequence>MVKVFDLNNYHQLCDLLAEQDPDLAGIMNRYGYPPFWSRPNTFESLVHIILEQQVSLASALAALNKLKAKIGEINPESFLQLNDEELKACYFSRQKTIYVRDLAQKIINGALSLSALALLPANDIRIQLKNIKGIGDWTVDIYLAFTLHHCDIFPIGDLAVVNAVKSLKKLPKDAKKEDLLEISNIWKPYRTLAVMLLWHFYLEERKVKI</sequence>
<evidence type="ECO:0000256" key="3">
    <source>
        <dbReference type="ARBA" id="ARBA00022763"/>
    </source>
</evidence>
<dbReference type="GO" id="GO:0005737">
    <property type="term" value="C:cytoplasm"/>
    <property type="evidence" value="ECO:0007669"/>
    <property type="project" value="TreeGrafter"/>
</dbReference>
<dbReference type="InterPro" id="IPR003265">
    <property type="entry name" value="HhH-GPD_domain"/>
</dbReference>
<dbReference type="PANTHER" id="PTHR43003:SF5">
    <property type="entry name" value="DNA-3-METHYLADENINE GLYCOSYLASE"/>
    <property type="match status" value="1"/>
</dbReference>
<evidence type="ECO:0000313" key="8">
    <source>
        <dbReference type="Proteomes" id="UP000295684"/>
    </source>
</evidence>
<dbReference type="Pfam" id="PF00730">
    <property type="entry name" value="HhH-GPD"/>
    <property type="match status" value="1"/>
</dbReference>
<dbReference type="GO" id="GO:0006307">
    <property type="term" value="P:DNA alkylation repair"/>
    <property type="evidence" value="ECO:0007669"/>
    <property type="project" value="TreeGrafter"/>
</dbReference>
<dbReference type="InterPro" id="IPR051912">
    <property type="entry name" value="Alkylbase_DNA_Glycosylase/TA"/>
</dbReference>
<dbReference type="Proteomes" id="UP000622648">
    <property type="component" value="Unassembled WGS sequence"/>
</dbReference>
<dbReference type="Gene3D" id="1.10.340.30">
    <property type="entry name" value="Hypothetical protein, domain 2"/>
    <property type="match status" value="1"/>
</dbReference>
<reference evidence="6" key="4">
    <citation type="submission" date="2024-05" db="EMBL/GenBank/DDBJ databases">
        <authorList>
            <person name="Sun Q."/>
            <person name="Zhou Y."/>
        </authorList>
    </citation>
    <scope>NUCLEOTIDE SEQUENCE</scope>
    <source>
        <strain evidence="6">CGMCC 1.15644</strain>
    </source>
</reference>
<dbReference type="GO" id="GO:0032131">
    <property type="term" value="F:alkylated DNA binding"/>
    <property type="evidence" value="ECO:0007669"/>
    <property type="project" value="TreeGrafter"/>
</dbReference>
<comment type="catalytic activity">
    <reaction evidence="1">
        <text>Hydrolysis of alkylated DNA, releasing 3-methyladenine, 3-methylguanine, 7-methylguanine and 7-methyladenine.</text>
        <dbReference type="EC" id="3.2.2.21"/>
    </reaction>
</comment>
<dbReference type="RefSeq" id="WP_132534583.1">
    <property type="nucleotide sequence ID" value="NZ_BMJO01000006.1"/>
</dbReference>
<proteinExistence type="predicted"/>
<dbReference type="EMBL" id="BMJO01000006">
    <property type="protein sequence ID" value="GGE65818.1"/>
    <property type="molecule type" value="Genomic_DNA"/>
</dbReference>
<feature type="domain" description="HhH-GPD" evidence="5">
    <location>
        <begin position="51"/>
        <end position="203"/>
    </location>
</feature>